<dbReference type="EMBL" id="AECZ01000019">
    <property type="protein sequence ID" value="EFL50508.1"/>
    <property type="molecule type" value="Genomic_DNA"/>
</dbReference>
<evidence type="ECO:0000256" key="1">
    <source>
        <dbReference type="SAM" id="MobiDB-lite"/>
    </source>
</evidence>
<gene>
    <name evidence="4" type="ORF">DesfrDRAFT_2787</name>
</gene>
<dbReference type="Proteomes" id="UP000006250">
    <property type="component" value="Unassembled WGS sequence"/>
</dbReference>
<sequence length="263" mass="27847">MKLLNRLSVTQERGGPRKFSFEMSMSGLISVGIVVVLGMCWVFILGILVGRGYRPEAAVPQIAQMMPTTETAQPEGAKPAEPPKVLKPEELQFMDGLQGKDGTVVADSTQKSPADGKKAAGLQGHDLPDAKTVPMGTATAATSIPAPPPVPAAAKVVPPAPPRVKAEPAKAKTKAERAATDKKESGRFAATYQVASFKTKEQADTMIKELSRKGLSASLREGSAGNRKLFRVDVRLKGTESEIAAELKRTGEKGPILLGKKPL</sequence>
<protein>
    <submittedName>
        <fullName evidence="4">Sporulation domain protein</fullName>
    </submittedName>
</protein>
<accession>E1JYT8</accession>
<feature type="domain" description="SPOR" evidence="3">
    <location>
        <begin position="184"/>
        <end position="263"/>
    </location>
</feature>
<keyword evidence="5" id="KW-1185">Reference proteome</keyword>
<dbReference type="Gene3D" id="3.30.70.1070">
    <property type="entry name" value="Sporulation related repeat"/>
    <property type="match status" value="1"/>
</dbReference>
<evidence type="ECO:0000313" key="4">
    <source>
        <dbReference type="EMBL" id="EFL50508.1"/>
    </source>
</evidence>
<dbReference type="STRING" id="596151.DesfrDRAFT_2787"/>
<feature type="region of interest" description="Disordered" evidence="1">
    <location>
        <begin position="105"/>
        <end position="129"/>
    </location>
</feature>
<dbReference type="Pfam" id="PF05036">
    <property type="entry name" value="SPOR"/>
    <property type="match status" value="1"/>
</dbReference>
<dbReference type="AlphaFoldDB" id="E1JYT8"/>
<organism evidence="4 5">
    <name type="scientific">Solidesulfovibrio fructosivorans JJ]</name>
    <dbReference type="NCBI Taxonomy" id="596151"/>
    <lineage>
        <taxon>Bacteria</taxon>
        <taxon>Pseudomonadati</taxon>
        <taxon>Thermodesulfobacteriota</taxon>
        <taxon>Desulfovibrionia</taxon>
        <taxon>Desulfovibrionales</taxon>
        <taxon>Desulfovibrionaceae</taxon>
        <taxon>Solidesulfovibrio</taxon>
    </lineage>
</organism>
<dbReference type="SUPFAM" id="SSF110997">
    <property type="entry name" value="Sporulation related repeat"/>
    <property type="match status" value="1"/>
</dbReference>
<reference evidence="4 5" key="1">
    <citation type="submission" date="2010-08" db="EMBL/GenBank/DDBJ databases">
        <title>The draft genome of Desulfovibrio fructosovorans JJ.</title>
        <authorList>
            <consortium name="US DOE Joint Genome Institute (JGI-PGF)"/>
            <person name="Lucas S."/>
            <person name="Copeland A."/>
            <person name="Lapidus A."/>
            <person name="Cheng J.-F."/>
            <person name="Bruce D."/>
            <person name="Goodwin L."/>
            <person name="Pitluck S."/>
            <person name="Land M.L."/>
            <person name="Hauser L."/>
            <person name="Chang Y.-J."/>
            <person name="Jeffries C."/>
            <person name="Wall J.D."/>
            <person name="Stahl D.A."/>
            <person name="Arkin A.P."/>
            <person name="Dehal P."/>
            <person name="Stolyar S.M."/>
            <person name="Hazen T.C."/>
            <person name="Woyke T.J."/>
        </authorList>
    </citation>
    <scope>NUCLEOTIDE SEQUENCE [LARGE SCALE GENOMIC DNA]</scope>
    <source>
        <strain evidence="4 5">JJ</strain>
    </source>
</reference>
<feature type="region of interest" description="Disordered" evidence="1">
    <location>
        <begin position="153"/>
        <end position="184"/>
    </location>
</feature>
<keyword evidence="2" id="KW-0472">Membrane</keyword>
<evidence type="ECO:0000313" key="5">
    <source>
        <dbReference type="Proteomes" id="UP000006250"/>
    </source>
</evidence>
<feature type="transmembrane region" description="Helical" evidence="2">
    <location>
        <begin position="27"/>
        <end position="49"/>
    </location>
</feature>
<comment type="caution">
    <text evidence="4">The sequence shown here is derived from an EMBL/GenBank/DDBJ whole genome shotgun (WGS) entry which is preliminary data.</text>
</comment>
<name>E1JYT8_SOLFR</name>
<dbReference type="OrthoDB" id="5453354at2"/>
<dbReference type="InterPro" id="IPR007730">
    <property type="entry name" value="SPOR-like_dom"/>
</dbReference>
<dbReference type="eggNOG" id="COG3087">
    <property type="taxonomic scope" value="Bacteria"/>
</dbReference>
<dbReference type="PROSITE" id="PS51724">
    <property type="entry name" value="SPOR"/>
    <property type="match status" value="1"/>
</dbReference>
<dbReference type="RefSeq" id="WP_005994836.1">
    <property type="nucleotide sequence ID" value="NZ_AECZ01000019.1"/>
</dbReference>
<proteinExistence type="predicted"/>
<dbReference type="GO" id="GO:0042834">
    <property type="term" value="F:peptidoglycan binding"/>
    <property type="evidence" value="ECO:0007669"/>
    <property type="project" value="InterPro"/>
</dbReference>
<keyword evidence="2" id="KW-0812">Transmembrane</keyword>
<dbReference type="InterPro" id="IPR036680">
    <property type="entry name" value="SPOR-like_sf"/>
</dbReference>
<evidence type="ECO:0000259" key="3">
    <source>
        <dbReference type="PROSITE" id="PS51724"/>
    </source>
</evidence>
<evidence type="ECO:0000256" key="2">
    <source>
        <dbReference type="SAM" id="Phobius"/>
    </source>
</evidence>
<keyword evidence="2" id="KW-1133">Transmembrane helix</keyword>
<feature type="compositionally biased region" description="Basic and acidic residues" evidence="1">
    <location>
        <begin position="164"/>
        <end position="184"/>
    </location>
</feature>